<dbReference type="GO" id="GO:0005524">
    <property type="term" value="F:ATP binding"/>
    <property type="evidence" value="ECO:0007669"/>
    <property type="project" value="UniProtKB-UniRule"/>
</dbReference>
<dbReference type="Pfam" id="PF00271">
    <property type="entry name" value="Helicase_C"/>
    <property type="match status" value="1"/>
</dbReference>
<protein>
    <recommendedName>
        <fullName evidence="5">ATP-dependent RNA helicase</fullName>
        <ecNumber evidence="5">3.6.4.13</ecNumber>
    </recommendedName>
</protein>
<evidence type="ECO:0000256" key="5">
    <source>
        <dbReference type="RuleBase" id="RU365068"/>
    </source>
</evidence>
<evidence type="ECO:0000256" key="3">
    <source>
        <dbReference type="ARBA" id="ARBA00022840"/>
    </source>
</evidence>
<comment type="domain">
    <text evidence="5">The Q motif is unique to and characteristic of the DEAD box family of RNA helicases and controls ATP binding and hydrolysis.</text>
</comment>
<accession>A0A0A9Y798</accession>
<dbReference type="GO" id="GO:0003724">
    <property type="term" value="F:RNA helicase activity"/>
    <property type="evidence" value="ECO:0007669"/>
    <property type="project" value="UniProtKB-EC"/>
</dbReference>
<feature type="domain" description="Helicase C-terminal" evidence="6">
    <location>
        <begin position="1"/>
        <end position="106"/>
    </location>
</feature>
<evidence type="ECO:0000256" key="4">
    <source>
        <dbReference type="ARBA" id="ARBA00022884"/>
    </source>
</evidence>
<dbReference type="GO" id="GO:0003723">
    <property type="term" value="F:RNA binding"/>
    <property type="evidence" value="ECO:0007669"/>
    <property type="project" value="UniProtKB-UniRule"/>
</dbReference>
<keyword evidence="2 5" id="KW-0378">Hydrolase</keyword>
<reference evidence="7" key="1">
    <citation type="journal article" date="2014" name="PLoS ONE">
        <title>Transcriptome-Based Identification of ABC Transporters in the Western Tarnished Plant Bug Lygus hesperus.</title>
        <authorList>
            <person name="Hull J.J."/>
            <person name="Chaney K."/>
            <person name="Geib S.M."/>
            <person name="Fabrick J.A."/>
            <person name="Brent C.S."/>
            <person name="Walsh D."/>
            <person name="Lavine L.C."/>
        </authorList>
    </citation>
    <scope>NUCLEOTIDE SEQUENCE</scope>
</reference>
<dbReference type="EMBL" id="GBHO01015575">
    <property type="protein sequence ID" value="JAG28029.1"/>
    <property type="molecule type" value="Transcribed_RNA"/>
</dbReference>
<dbReference type="Gene3D" id="3.40.50.300">
    <property type="entry name" value="P-loop containing nucleotide triphosphate hydrolases"/>
    <property type="match status" value="1"/>
</dbReference>
<dbReference type="SMART" id="SM00490">
    <property type="entry name" value="HELICc"/>
    <property type="match status" value="1"/>
</dbReference>
<proteinExistence type="inferred from homology"/>
<keyword evidence="4 5" id="KW-0694">RNA-binding</keyword>
<evidence type="ECO:0000256" key="2">
    <source>
        <dbReference type="ARBA" id="ARBA00022801"/>
    </source>
</evidence>
<dbReference type="InterPro" id="IPR027417">
    <property type="entry name" value="P-loop_NTPase"/>
</dbReference>
<keyword evidence="5 7" id="KW-0347">Helicase</keyword>
<comment type="function">
    <text evidence="5">RNA helicase.</text>
</comment>
<dbReference type="SUPFAM" id="SSF52540">
    <property type="entry name" value="P-loop containing nucleoside triphosphate hydrolases"/>
    <property type="match status" value="1"/>
</dbReference>
<organism evidence="7">
    <name type="scientific">Lygus hesperus</name>
    <name type="common">Western plant bug</name>
    <dbReference type="NCBI Taxonomy" id="30085"/>
    <lineage>
        <taxon>Eukaryota</taxon>
        <taxon>Metazoa</taxon>
        <taxon>Ecdysozoa</taxon>
        <taxon>Arthropoda</taxon>
        <taxon>Hexapoda</taxon>
        <taxon>Insecta</taxon>
        <taxon>Pterygota</taxon>
        <taxon>Neoptera</taxon>
        <taxon>Paraneoptera</taxon>
        <taxon>Hemiptera</taxon>
        <taxon>Heteroptera</taxon>
        <taxon>Panheteroptera</taxon>
        <taxon>Cimicomorpha</taxon>
        <taxon>Miridae</taxon>
        <taxon>Mirini</taxon>
        <taxon>Lygus</taxon>
    </lineage>
</organism>
<dbReference type="GO" id="GO:0016787">
    <property type="term" value="F:hydrolase activity"/>
    <property type="evidence" value="ECO:0007669"/>
    <property type="project" value="UniProtKB-KW"/>
</dbReference>
<sequence length="114" mass="12499">MSSGMVQHKRSRVMESIREGWAEVVVCTDALARGVDLPTVEYVVNYDVPSDILTYIHRAGRTARAGRVGTVLTLCEDANSFREFVEAAVAWGTVGERRVLGCEQVTGITVRAVE</sequence>
<name>A0A0A9Y798_LYGHE</name>
<gene>
    <name evidence="7" type="primary">DBP8_1</name>
    <name evidence="7" type="ORF">CM83_3085</name>
</gene>
<dbReference type="EC" id="3.6.4.13" evidence="5"/>
<evidence type="ECO:0000313" key="7">
    <source>
        <dbReference type="EMBL" id="JAG28029.1"/>
    </source>
</evidence>
<dbReference type="AlphaFoldDB" id="A0A0A9Y798"/>
<reference evidence="7" key="2">
    <citation type="submission" date="2014-07" db="EMBL/GenBank/DDBJ databases">
        <authorList>
            <person name="Hull J."/>
        </authorList>
    </citation>
    <scope>NUCLEOTIDE SEQUENCE</scope>
</reference>
<dbReference type="InterPro" id="IPR001650">
    <property type="entry name" value="Helicase_C-like"/>
</dbReference>
<dbReference type="PROSITE" id="PS51194">
    <property type="entry name" value="HELICASE_CTER"/>
    <property type="match status" value="1"/>
</dbReference>
<keyword evidence="1 5" id="KW-0547">Nucleotide-binding</keyword>
<dbReference type="CDD" id="cd18787">
    <property type="entry name" value="SF2_C_DEAD"/>
    <property type="match status" value="1"/>
</dbReference>
<evidence type="ECO:0000256" key="1">
    <source>
        <dbReference type="ARBA" id="ARBA00022741"/>
    </source>
</evidence>
<dbReference type="PANTHER" id="PTHR24031">
    <property type="entry name" value="RNA HELICASE"/>
    <property type="match status" value="1"/>
</dbReference>
<keyword evidence="3 5" id="KW-0067">ATP-binding</keyword>
<comment type="catalytic activity">
    <reaction evidence="5">
        <text>ATP + H2O = ADP + phosphate + H(+)</text>
        <dbReference type="Rhea" id="RHEA:13065"/>
        <dbReference type="ChEBI" id="CHEBI:15377"/>
        <dbReference type="ChEBI" id="CHEBI:15378"/>
        <dbReference type="ChEBI" id="CHEBI:30616"/>
        <dbReference type="ChEBI" id="CHEBI:43474"/>
        <dbReference type="ChEBI" id="CHEBI:456216"/>
        <dbReference type="EC" id="3.6.4.13"/>
    </reaction>
</comment>
<evidence type="ECO:0000259" key="6">
    <source>
        <dbReference type="PROSITE" id="PS51194"/>
    </source>
</evidence>
<comment type="similarity">
    <text evidence="5">Belongs to the DEAD box helicase family.</text>
</comment>